<feature type="region of interest" description="Disordered" evidence="1">
    <location>
        <begin position="36"/>
        <end position="70"/>
    </location>
</feature>
<dbReference type="EMBL" id="ML145298">
    <property type="protein sequence ID" value="TBU51635.1"/>
    <property type="molecule type" value="Genomic_DNA"/>
</dbReference>
<evidence type="ECO:0000313" key="2">
    <source>
        <dbReference type="EMBL" id="TBU21657.1"/>
    </source>
</evidence>
<gene>
    <name evidence="3" type="ORF">BD310DRAFT_833866</name>
    <name evidence="2" type="ORF">BD311DRAFT_677875</name>
</gene>
<evidence type="ECO:0000256" key="1">
    <source>
        <dbReference type="SAM" id="MobiDB-lite"/>
    </source>
</evidence>
<organism evidence="2">
    <name type="scientific">Dichomitus squalens</name>
    <dbReference type="NCBI Taxonomy" id="114155"/>
    <lineage>
        <taxon>Eukaryota</taxon>
        <taxon>Fungi</taxon>
        <taxon>Dikarya</taxon>
        <taxon>Basidiomycota</taxon>
        <taxon>Agaricomycotina</taxon>
        <taxon>Agaricomycetes</taxon>
        <taxon>Polyporales</taxon>
        <taxon>Polyporaceae</taxon>
        <taxon>Dichomitus</taxon>
    </lineage>
</organism>
<dbReference type="Proteomes" id="UP000292082">
    <property type="component" value="Unassembled WGS sequence"/>
</dbReference>
<reference evidence="2 4" key="1">
    <citation type="submission" date="2019-01" db="EMBL/GenBank/DDBJ databases">
        <title>Draft genome sequences of three monokaryotic isolates of the white-rot basidiomycete fungus Dichomitus squalens.</title>
        <authorList>
            <consortium name="DOE Joint Genome Institute"/>
            <person name="Lopez S.C."/>
            <person name="Andreopoulos B."/>
            <person name="Pangilinan J."/>
            <person name="Lipzen A."/>
            <person name="Riley R."/>
            <person name="Ahrendt S."/>
            <person name="Ng V."/>
            <person name="Barry K."/>
            <person name="Daum C."/>
            <person name="Grigoriev I.V."/>
            <person name="Hilden K.S."/>
            <person name="Makela M.R."/>
            <person name="de Vries R.P."/>
        </authorList>
    </citation>
    <scope>NUCLEOTIDE SEQUENCE [LARGE SCALE GENOMIC DNA]</scope>
    <source>
        <strain evidence="3 4">CBS 464.89</strain>
        <strain evidence="2">OM18370.1</strain>
    </source>
</reference>
<evidence type="ECO:0000313" key="3">
    <source>
        <dbReference type="EMBL" id="TBU51635.1"/>
    </source>
</evidence>
<protein>
    <submittedName>
        <fullName evidence="2">Uncharacterized protein</fullName>
    </submittedName>
</protein>
<proteinExistence type="predicted"/>
<feature type="compositionally biased region" description="Low complexity" evidence="1">
    <location>
        <begin position="43"/>
        <end position="53"/>
    </location>
</feature>
<evidence type="ECO:0000313" key="4">
    <source>
        <dbReference type="Proteomes" id="UP000292082"/>
    </source>
</evidence>
<dbReference type="EMBL" id="ML143587">
    <property type="protein sequence ID" value="TBU21657.1"/>
    <property type="molecule type" value="Genomic_DNA"/>
</dbReference>
<keyword evidence="4" id="KW-1185">Reference proteome</keyword>
<dbReference type="Proteomes" id="UP000292957">
    <property type="component" value="Unassembled WGS sequence"/>
</dbReference>
<feature type="compositionally biased region" description="Polar residues" evidence="1">
    <location>
        <begin position="61"/>
        <end position="70"/>
    </location>
</feature>
<sequence length="70" mass="7584">MGRAGVEIESLRCRVRVVVSHCSLNTRLPVVITRGPRVQGTTAAAAPRSPCSARRAHPRTLPSSSSRHRI</sequence>
<name>A0A4Q9M5T0_9APHY</name>
<accession>A0A4Q9M5T0</accession>
<dbReference type="AlphaFoldDB" id="A0A4Q9M5T0"/>